<evidence type="ECO:0000313" key="2">
    <source>
        <dbReference type="EMBL" id="QNP65459.1"/>
    </source>
</evidence>
<feature type="region of interest" description="Disordered" evidence="1">
    <location>
        <begin position="26"/>
        <end position="56"/>
    </location>
</feature>
<organism evidence="2 3">
    <name type="scientific">Streptomyces genisteinicus</name>
    <dbReference type="NCBI Taxonomy" id="2768068"/>
    <lineage>
        <taxon>Bacteria</taxon>
        <taxon>Bacillati</taxon>
        <taxon>Actinomycetota</taxon>
        <taxon>Actinomycetes</taxon>
        <taxon>Kitasatosporales</taxon>
        <taxon>Streptomycetaceae</taxon>
        <taxon>Streptomyces</taxon>
    </lineage>
</organism>
<dbReference type="AlphaFoldDB" id="A0A7H0HY43"/>
<sequence length="56" mass="6633">MLHYEIAEMHRAELIREAEEQRLVKEAEAGHRTARRGLRTGERRVSRTDDRFTRAA</sequence>
<name>A0A7H0HY43_9ACTN</name>
<gene>
    <name evidence="2" type="ORF">IAG43_22695</name>
</gene>
<dbReference type="EMBL" id="CP060825">
    <property type="protein sequence ID" value="QNP65459.1"/>
    <property type="molecule type" value="Genomic_DNA"/>
</dbReference>
<evidence type="ECO:0000313" key="3">
    <source>
        <dbReference type="Proteomes" id="UP000516230"/>
    </source>
</evidence>
<accession>A0A7H0HY43</accession>
<dbReference type="Proteomes" id="UP000516230">
    <property type="component" value="Chromosome"/>
</dbReference>
<evidence type="ECO:0000256" key="1">
    <source>
        <dbReference type="SAM" id="MobiDB-lite"/>
    </source>
</evidence>
<keyword evidence="3" id="KW-1185">Reference proteome</keyword>
<dbReference type="KEGG" id="sgj:IAG43_22695"/>
<reference evidence="2 3" key="1">
    <citation type="submission" date="2020-08" db="EMBL/GenBank/DDBJ databases">
        <title>A novel species.</title>
        <authorList>
            <person name="Gao J."/>
        </authorList>
    </citation>
    <scope>NUCLEOTIDE SEQUENCE [LARGE SCALE GENOMIC DNA]</scope>
    <source>
        <strain evidence="2 3">CRPJ-33</strain>
    </source>
</reference>
<dbReference type="RefSeq" id="WP_187742539.1">
    <property type="nucleotide sequence ID" value="NZ_CP060825.1"/>
</dbReference>
<feature type="compositionally biased region" description="Basic and acidic residues" evidence="1">
    <location>
        <begin position="39"/>
        <end position="56"/>
    </location>
</feature>
<proteinExistence type="predicted"/>
<protein>
    <submittedName>
        <fullName evidence="2">Uncharacterized protein</fullName>
    </submittedName>
</protein>